<dbReference type="EMBL" id="SZYE01000090">
    <property type="protein sequence ID" value="TKR23325.1"/>
    <property type="molecule type" value="Genomic_DNA"/>
</dbReference>
<evidence type="ECO:0000256" key="5">
    <source>
        <dbReference type="ARBA" id="ARBA00022989"/>
    </source>
</evidence>
<dbReference type="InterPro" id="IPR000326">
    <property type="entry name" value="PAP2/HPO"/>
</dbReference>
<keyword evidence="2" id="KW-1003">Cell membrane</keyword>
<dbReference type="PANTHER" id="PTHR14969:SF62">
    <property type="entry name" value="DECAPRENYLPHOSPHORYL-5-PHOSPHORIBOSE PHOSPHATASE RV3807C-RELATED"/>
    <property type="match status" value="1"/>
</dbReference>
<dbReference type="SUPFAM" id="SSF48317">
    <property type="entry name" value="Acid phosphatase/Vanadium-dependent haloperoxidase"/>
    <property type="match status" value="1"/>
</dbReference>
<accession>A0A7Z8K0N9</accession>
<comment type="subcellular location">
    <subcellularLocation>
        <location evidence="1">Cell membrane</location>
        <topology evidence="1">Multi-pass membrane protein</topology>
    </subcellularLocation>
</comment>
<keyword evidence="4" id="KW-0378">Hydrolase</keyword>
<evidence type="ECO:0000313" key="8">
    <source>
        <dbReference type="EMBL" id="TKR23325.1"/>
    </source>
</evidence>
<dbReference type="Gene3D" id="1.20.144.10">
    <property type="entry name" value="Phosphatidic acid phosphatase type 2/haloperoxidase"/>
    <property type="match status" value="1"/>
</dbReference>
<gene>
    <name evidence="8" type="ORF">FA014_11775</name>
</gene>
<dbReference type="Proteomes" id="UP000308121">
    <property type="component" value="Unassembled WGS sequence"/>
</dbReference>
<dbReference type="InterPro" id="IPR036938">
    <property type="entry name" value="PAP2/HPO_sf"/>
</dbReference>
<feature type="domain" description="Phosphatidic acid phosphatase type 2/haloperoxidase" evidence="7">
    <location>
        <begin position="58"/>
        <end position="161"/>
    </location>
</feature>
<comment type="caution">
    <text evidence="8">The sequence shown here is derived from an EMBL/GenBank/DDBJ whole genome shotgun (WGS) entry which is preliminary data.</text>
</comment>
<sequence length="168" mass="17019">MTSAEIRLMGRVQQAASRVPAVPAAARAYSTWGEHAAGWLALGLAGAVVDRRRRTEWLGVTAAAFGAHAAAVVLKRVVRRPRPDDPGVQVLVRTPSDLSFPSAHAASTTAACVALGGIVGPVPAAALAGGMALSRVVVGVHYPSDVAAGAAIGAVAGALVRHRVRAAR</sequence>
<keyword evidence="5" id="KW-1133">Transmembrane helix</keyword>
<keyword evidence="6" id="KW-0472">Membrane</keyword>
<dbReference type="AlphaFoldDB" id="A0A7Z8K0N9"/>
<dbReference type="GO" id="GO:0005886">
    <property type="term" value="C:plasma membrane"/>
    <property type="evidence" value="ECO:0007669"/>
    <property type="project" value="UniProtKB-SubCell"/>
</dbReference>
<dbReference type="PANTHER" id="PTHR14969">
    <property type="entry name" value="SPHINGOSINE-1-PHOSPHATE PHOSPHOHYDROLASE"/>
    <property type="match status" value="1"/>
</dbReference>
<evidence type="ECO:0000313" key="9">
    <source>
        <dbReference type="Proteomes" id="UP000308121"/>
    </source>
</evidence>
<evidence type="ECO:0000256" key="6">
    <source>
        <dbReference type="ARBA" id="ARBA00023136"/>
    </source>
</evidence>
<dbReference type="RefSeq" id="WP_154729871.1">
    <property type="nucleotide sequence ID" value="NZ_SZYE01000090.1"/>
</dbReference>
<reference evidence="8 9" key="1">
    <citation type="submission" date="2019-05" db="EMBL/GenBank/DDBJ databases">
        <title>Genome sequence of Cellulomonas hominis strain CS1.</title>
        <authorList>
            <person name="Belmont J."/>
            <person name="Maclea K.S."/>
        </authorList>
    </citation>
    <scope>NUCLEOTIDE SEQUENCE [LARGE SCALE GENOMIC DNA]</scope>
    <source>
        <strain evidence="8 9">CS1</strain>
    </source>
</reference>
<evidence type="ECO:0000259" key="7">
    <source>
        <dbReference type="SMART" id="SM00014"/>
    </source>
</evidence>
<dbReference type="SMART" id="SM00014">
    <property type="entry name" value="acidPPc"/>
    <property type="match status" value="1"/>
</dbReference>
<name>A0A7Z8K0N9_9CELL</name>
<organism evidence="8 9">
    <name type="scientific">Cellulomonas hominis</name>
    <dbReference type="NCBI Taxonomy" id="156981"/>
    <lineage>
        <taxon>Bacteria</taxon>
        <taxon>Bacillati</taxon>
        <taxon>Actinomycetota</taxon>
        <taxon>Actinomycetes</taxon>
        <taxon>Micrococcales</taxon>
        <taxon>Cellulomonadaceae</taxon>
        <taxon>Cellulomonas</taxon>
    </lineage>
</organism>
<evidence type="ECO:0000256" key="4">
    <source>
        <dbReference type="ARBA" id="ARBA00022801"/>
    </source>
</evidence>
<keyword evidence="3" id="KW-0812">Transmembrane</keyword>
<dbReference type="GO" id="GO:0016787">
    <property type="term" value="F:hydrolase activity"/>
    <property type="evidence" value="ECO:0007669"/>
    <property type="project" value="UniProtKB-KW"/>
</dbReference>
<evidence type="ECO:0000256" key="1">
    <source>
        <dbReference type="ARBA" id="ARBA00004651"/>
    </source>
</evidence>
<evidence type="ECO:0000256" key="2">
    <source>
        <dbReference type="ARBA" id="ARBA00022475"/>
    </source>
</evidence>
<proteinExistence type="predicted"/>
<evidence type="ECO:0000256" key="3">
    <source>
        <dbReference type="ARBA" id="ARBA00022692"/>
    </source>
</evidence>
<dbReference type="Pfam" id="PF01569">
    <property type="entry name" value="PAP2"/>
    <property type="match status" value="1"/>
</dbReference>
<protein>
    <submittedName>
        <fullName evidence="8">Phosphatase PAP2 family protein</fullName>
    </submittedName>
</protein>